<protein>
    <recommendedName>
        <fullName evidence="3">SIR2-like domain-containing protein</fullName>
    </recommendedName>
</protein>
<dbReference type="RefSeq" id="WP_183264647.1">
    <property type="nucleotide sequence ID" value="NZ_BAAAVZ010000017.1"/>
</dbReference>
<keyword evidence="2" id="KW-1185">Reference proteome</keyword>
<gene>
    <name evidence="1" type="ORF">GGQ99_005093</name>
</gene>
<dbReference type="Pfam" id="PF13289">
    <property type="entry name" value="SIR2_2"/>
    <property type="match status" value="1"/>
</dbReference>
<reference evidence="1 2" key="1">
    <citation type="submission" date="2020-08" db="EMBL/GenBank/DDBJ databases">
        <title>Genomic Encyclopedia of Type Strains, Phase IV (KMG-IV): sequencing the most valuable type-strain genomes for metagenomic binning, comparative biology and taxonomic classification.</title>
        <authorList>
            <person name="Goeker M."/>
        </authorList>
    </citation>
    <scope>NUCLEOTIDE SEQUENCE [LARGE SCALE GENOMIC DNA]</scope>
    <source>
        <strain evidence="1 2">DSM 7050</strain>
    </source>
</reference>
<evidence type="ECO:0000313" key="2">
    <source>
        <dbReference type="Proteomes" id="UP000539538"/>
    </source>
</evidence>
<evidence type="ECO:0008006" key="3">
    <source>
        <dbReference type="Google" id="ProtNLM"/>
    </source>
</evidence>
<organism evidence="1 2">
    <name type="scientific">Aminobacter niigataensis</name>
    <dbReference type="NCBI Taxonomy" id="83265"/>
    <lineage>
        <taxon>Bacteria</taxon>
        <taxon>Pseudomonadati</taxon>
        <taxon>Pseudomonadota</taxon>
        <taxon>Alphaproteobacteria</taxon>
        <taxon>Hyphomicrobiales</taxon>
        <taxon>Phyllobacteriaceae</taxon>
        <taxon>Aminobacter</taxon>
    </lineage>
</organism>
<dbReference type="SUPFAM" id="SSF52467">
    <property type="entry name" value="DHS-like NAD/FAD-binding domain"/>
    <property type="match status" value="1"/>
</dbReference>
<proteinExistence type="predicted"/>
<dbReference type="EMBL" id="JACHOT010000012">
    <property type="protein sequence ID" value="MBB4653303.1"/>
    <property type="molecule type" value="Genomic_DNA"/>
</dbReference>
<accession>A0ABR6L940</accession>
<evidence type="ECO:0000313" key="1">
    <source>
        <dbReference type="EMBL" id="MBB4653303.1"/>
    </source>
</evidence>
<dbReference type="InterPro" id="IPR029035">
    <property type="entry name" value="DHS-like_NAD/FAD-binding_dom"/>
</dbReference>
<dbReference type="Proteomes" id="UP000539538">
    <property type="component" value="Unassembled WGS sequence"/>
</dbReference>
<name>A0ABR6L940_9HYPH</name>
<comment type="caution">
    <text evidence="1">The sequence shown here is derived from an EMBL/GenBank/DDBJ whole genome shotgun (WGS) entry which is preliminary data.</text>
</comment>
<sequence>MKRAVLVVGAGASVEYKAPSTATITAEIERQIRADSWMIASGGNKAFQLIKTELEAHLKAPGDVNFEHIYHCAHELIYWFASSAGAVNEHGPILFPFIEHKTDLSKEALRALCGKIVDVIYKTFSTACDNNPLDLAPLSAFISGLQSQFTTRIYTTNYDDFILQAVPDLYTGFPPRPSPGPKRFESKEFLAREDEHAVFHLHGSVHLGFPHPMPAGSEIGDLYWFDDRSEAIRHARFDGSDVSRMDGTSFMRTSVVTGLDKLSRLQQRPLAHYYAALARDMMCADVIYLIGSGLTDLHINTWLREARAARPVAPIIFVDYWPKPFLEATAWEYGSKEIHLFHDLYVHAKGPRGGIRSGTGWTVSPDRTSAIWDRGFQNFLTAPDELSAVLHELEVPASV</sequence>